<keyword evidence="7" id="KW-0010">Activator</keyword>
<sequence>MINVLIVEDDPMVGELNKRYLSQIDGFQLKGIASSFQSALHILGEHHIDLILLDIYMPGKNGLELLTELRAQNEAVDVIVISAASELDVIKKTIRYGAVDYLIKPFEFERFQTALSDYRRKQKVYSTHRNMSQKELDAEFFQKKEATEKVQLPKGLTKSTLKLIWSSIQSFENESFTTEDLAKHTEISQVSIRKYLKFLEDIQVLNVEMAYGTIGRPVFQYNVNNSNLNGIKQYL</sequence>
<dbReference type="GO" id="GO:0000156">
    <property type="term" value="F:phosphorelay response regulator activity"/>
    <property type="evidence" value="ECO:0007669"/>
    <property type="project" value="TreeGrafter"/>
</dbReference>
<accession>A0A0D1IZ59</accession>
<evidence type="ECO:0000313" key="12">
    <source>
        <dbReference type="Proteomes" id="UP000032247"/>
    </source>
</evidence>
<evidence type="ECO:0000256" key="3">
    <source>
        <dbReference type="ARBA" id="ARBA00022553"/>
    </source>
</evidence>
<dbReference type="Proteomes" id="UP000032247">
    <property type="component" value="Unassembled WGS sequence"/>
</dbReference>
<dbReference type="PROSITE" id="PS50110">
    <property type="entry name" value="RESPONSE_REGULATORY"/>
    <property type="match status" value="1"/>
</dbReference>
<evidence type="ECO:0000259" key="10">
    <source>
        <dbReference type="PROSITE" id="PS50110"/>
    </source>
</evidence>
<dbReference type="GO" id="GO:0003677">
    <property type="term" value="F:DNA binding"/>
    <property type="evidence" value="ECO:0007669"/>
    <property type="project" value="UniProtKB-KW"/>
</dbReference>
<dbReference type="Gene3D" id="3.40.50.2300">
    <property type="match status" value="1"/>
</dbReference>
<protein>
    <submittedName>
        <fullName evidence="11">Two-component response regulator YufL</fullName>
    </submittedName>
</protein>
<keyword evidence="5" id="KW-0805">Transcription regulation</keyword>
<dbReference type="STRING" id="483913.AN935_15825"/>
<dbReference type="EMBL" id="JXBC01000013">
    <property type="protein sequence ID" value="KIU05339.1"/>
    <property type="molecule type" value="Genomic_DNA"/>
</dbReference>
<dbReference type="Pfam" id="PF00072">
    <property type="entry name" value="Response_reg"/>
    <property type="match status" value="1"/>
</dbReference>
<evidence type="ECO:0000256" key="4">
    <source>
        <dbReference type="ARBA" id="ARBA00023012"/>
    </source>
</evidence>
<keyword evidence="2" id="KW-0963">Cytoplasm</keyword>
<organism evidence="11 12">
    <name type="scientific">Bacillus subtilis</name>
    <dbReference type="NCBI Taxonomy" id="1423"/>
    <lineage>
        <taxon>Bacteria</taxon>
        <taxon>Bacillati</taxon>
        <taxon>Bacillota</taxon>
        <taxon>Bacilli</taxon>
        <taxon>Bacillales</taxon>
        <taxon>Bacillaceae</taxon>
        <taxon>Bacillus</taxon>
    </lineage>
</organism>
<dbReference type="PATRIC" id="fig|1423.173.peg.3870"/>
<evidence type="ECO:0000256" key="6">
    <source>
        <dbReference type="ARBA" id="ARBA00023125"/>
    </source>
</evidence>
<keyword evidence="8" id="KW-0804">Transcription</keyword>
<dbReference type="InterPro" id="IPR024187">
    <property type="entry name" value="Sig_transdc_resp-reg_cit/mal"/>
</dbReference>
<evidence type="ECO:0000256" key="7">
    <source>
        <dbReference type="ARBA" id="ARBA00023159"/>
    </source>
</evidence>
<evidence type="ECO:0000256" key="2">
    <source>
        <dbReference type="ARBA" id="ARBA00022490"/>
    </source>
</evidence>
<dbReference type="InterPro" id="IPR001789">
    <property type="entry name" value="Sig_transdc_resp-reg_receiver"/>
</dbReference>
<evidence type="ECO:0000313" key="11">
    <source>
        <dbReference type="EMBL" id="KIU05339.1"/>
    </source>
</evidence>
<comment type="caution">
    <text evidence="11">The sequence shown here is derived from an EMBL/GenBank/DDBJ whole genome shotgun (WGS) entry which is preliminary data.</text>
</comment>
<proteinExistence type="predicted"/>
<dbReference type="InterPro" id="IPR011006">
    <property type="entry name" value="CheY-like_superfamily"/>
</dbReference>
<dbReference type="PIRSF" id="PIRSF006171">
    <property type="entry name" value="RR_citrat_malat"/>
    <property type="match status" value="1"/>
</dbReference>
<evidence type="ECO:0000256" key="9">
    <source>
        <dbReference type="PROSITE-ProRule" id="PRU00169"/>
    </source>
</evidence>
<feature type="domain" description="Response regulatory" evidence="10">
    <location>
        <begin position="3"/>
        <end position="119"/>
    </location>
</feature>
<feature type="modified residue" description="4-aspartylphosphate" evidence="9">
    <location>
        <position position="54"/>
    </location>
</feature>
<keyword evidence="3 9" id="KW-0597">Phosphoprotein</keyword>
<evidence type="ECO:0000256" key="1">
    <source>
        <dbReference type="ARBA" id="ARBA00004496"/>
    </source>
</evidence>
<dbReference type="SMART" id="SM00448">
    <property type="entry name" value="REC"/>
    <property type="match status" value="1"/>
</dbReference>
<name>A0A0D1IZ59_BACIU</name>
<keyword evidence="6" id="KW-0238">DNA-binding</keyword>
<dbReference type="PANTHER" id="PTHR45526">
    <property type="entry name" value="TRANSCRIPTIONAL REGULATORY PROTEIN DPIA"/>
    <property type="match status" value="1"/>
</dbReference>
<evidence type="ECO:0000256" key="8">
    <source>
        <dbReference type="ARBA" id="ARBA00023163"/>
    </source>
</evidence>
<reference evidence="11 12" key="1">
    <citation type="submission" date="2014-12" db="EMBL/GenBank/DDBJ databases">
        <title>Comparative genome analysis of Bacillus coagulans HM-08, Clostridium butyricum HM-68, Bacillus subtilis HM-66 and Bacillus licheniformis BL-09.</title>
        <authorList>
            <person name="Zhang H."/>
        </authorList>
    </citation>
    <scope>NUCLEOTIDE SEQUENCE [LARGE SCALE GENOMIC DNA]</scope>
    <source>
        <strain evidence="11 12">HM-66</strain>
    </source>
</reference>
<gene>
    <name evidence="11" type="ORF">SC09_contig4orf00084</name>
</gene>
<comment type="subcellular location">
    <subcellularLocation>
        <location evidence="1">Cytoplasm</location>
    </subcellularLocation>
</comment>
<evidence type="ECO:0000256" key="5">
    <source>
        <dbReference type="ARBA" id="ARBA00023015"/>
    </source>
</evidence>
<dbReference type="CDD" id="cd19925">
    <property type="entry name" value="REC_citrate_TCS"/>
    <property type="match status" value="1"/>
</dbReference>
<dbReference type="PANTHER" id="PTHR45526:SF1">
    <property type="entry name" value="TRANSCRIPTIONAL REGULATORY PROTEIN DCUR-RELATED"/>
    <property type="match status" value="1"/>
</dbReference>
<dbReference type="GO" id="GO:0003700">
    <property type="term" value="F:DNA-binding transcription factor activity"/>
    <property type="evidence" value="ECO:0007669"/>
    <property type="project" value="InterPro"/>
</dbReference>
<dbReference type="AlphaFoldDB" id="A0A0D1IZ59"/>
<dbReference type="GO" id="GO:0005737">
    <property type="term" value="C:cytoplasm"/>
    <property type="evidence" value="ECO:0007669"/>
    <property type="project" value="UniProtKB-SubCell"/>
</dbReference>
<dbReference type="InterPro" id="IPR051271">
    <property type="entry name" value="2C-system_Tx_regulators"/>
</dbReference>
<dbReference type="SUPFAM" id="SSF52172">
    <property type="entry name" value="CheY-like"/>
    <property type="match status" value="1"/>
</dbReference>
<keyword evidence="4" id="KW-0902">Two-component regulatory system</keyword>